<keyword evidence="7 9" id="KW-0472">Membrane</keyword>
<dbReference type="AlphaFoldDB" id="A0A858JPL7"/>
<evidence type="ECO:0000256" key="9">
    <source>
        <dbReference type="SAM" id="Phobius"/>
    </source>
</evidence>
<dbReference type="GO" id="GO:0016887">
    <property type="term" value="F:ATP hydrolysis activity"/>
    <property type="evidence" value="ECO:0007669"/>
    <property type="project" value="InterPro"/>
</dbReference>
<gene>
    <name evidence="12" type="ORF">GWK63_10395</name>
</gene>
<dbReference type="InterPro" id="IPR011527">
    <property type="entry name" value="ABC1_TM_dom"/>
</dbReference>
<feature type="domain" description="ABC transmembrane type-1" evidence="11">
    <location>
        <begin position="46"/>
        <end position="331"/>
    </location>
</feature>
<dbReference type="Gene3D" id="3.40.50.300">
    <property type="entry name" value="P-loop containing nucleotide triphosphate hydrolases"/>
    <property type="match status" value="1"/>
</dbReference>
<feature type="transmembrane region" description="Helical" evidence="9">
    <location>
        <begin position="72"/>
        <end position="94"/>
    </location>
</feature>
<feature type="transmembrane region" description="Helical" evidence="9">
    <location>
        <begin position="45"/>
        <end position="66"/>
    </location>
</feature>
<dbReference type="Pfam" id="PF00005">
    <property type="entry name" value="ABC_tran"/>
    <property type="match status" value="1"/>
</dbReference>
<keyword evidence="4" id="KW-0547">Nucleotide-binding</keyword>
<keyword evidence="13" id="KW-1185">Reference proteome</keyword>
<dbReference type="GeneID" id="85022567"/>
<accession>A0A858JPL7</accession>
<keyword evidence="2" id="KW-0813">Transport</keyword>
<evidence type="ECO:0000259" key="10">
    <source>
        <dbReference type="PROSITE" id="PS50893"/>
    </source>
</evidence>
<dbReference type="PANTHER" id="PTHR24221">
    <property type="entry name" value="ATP-BINDING CASSETTE SUB-FAMILY B"/>
    <property type="match status" value="1"/>
</dbReference>
<dbReference type="GO" id="GO:0006879">
    <property type="term" value="P:intracellular iron ion homeostasis"/>
    <property type="evidence" value="ECO:0007669"/>
    <property type="project" value="TreeGrafter"/>
</dbReference>
<evidence type="ECO:0000313" key="13">
    <source>
        <dbReference type="Proteomes" id="UP000502533"/>
    </source>
</evidence>
<evidence type="ECO:0000259" key="11">
    <source>
        <dbReference type="PROSITE" id="PS50929"/>
    </source>
</evidence>
<proteinExistence type="predicted"/>
<dbReference type="PROSITE" id="PS50893">
    <property type="entry name" value="ABC_TRANSPORTER_2"/>
    <property type="match status" value="1"/>
</dbReference>
<dbReference type="InterPro" id="IPR003439">
    <property type="entry name" value="ABC_transporter-like_ATP-bd"/>
</dbReference>
<dbReference type="CDD" id="cd03253">
    <property type="entry name" value="ABCC_ATM1_transporter"/>
    <property type="match status" value="1"/>
</dbReference>
<dbReference type="RefSeq" id="WP_034932961.1">
    <property type="nucleotide sequence ID" value="NZ_CALMTF010000011.1"/>
</dbReference>
<keyword evidence="5 12" id="KW-0067">ATP-binding</keyword>
<dbReference type="EMBL" id="CP050139">
    <property type="protein sequence ID" value="QIP37059.1"/>
    <property type="molecule type" value="Genomic_DNA"/>
</dbReference>
<dbReference type="FunFam" id="3.40.50.300:FF:000186">
    <property type="entry name" value="ATP-binding cassette sub-family B member 7, mitochondrial"/>
    <property type="match status" value="1"/>
</dbReference>
<organism evidence="12 13">
    <name type="scientific">Komagataeibacter rhaeticus</name>
    <dbReference type="NCBI Taxonomy" id="215221"/>
    <lineage>
        <taxon>Bacteria</taxon>
        <taxon>Pseudomonadati</taxon>
        <taxon>Pseudomonadota</taxon>
        <taxon>Alphaproteobacteria</taxon>
        <taxon>Acetobacterales</taxon>
        <taxon>Acetobacteraceae</taxon>
        <taxon>Komagataeibacter</taxon>
    </lineage>
</organism>
<dbReference type="GO" id="GO:0005524">
    <property type="term" value="F:ATP binding"/>
    <property type="evidence" value="ECO:0007669"/>
    <property type="project" value="UniProtKB-KW"/>
</dbReference>
<evidence type="ECO:0000256" key="1">
    <source>
        <dbReference type="ARBA" id="ARBA00004651"/>
    </source>
</evidence>
<dbReference type="InterPro" id="IPR003593">
    <property type="entry name" value="AAA+_ATPase"/>
</dbReference>
<dbReference type="InterPro" id="IPR036640">
    <property type="entry name" value="ABC1_TM_sf"/>
</dbReference>
<feature type="domain" description="ABC transporter" evidence="10">
    <location>
        <begin position="370"/>
        <end position="604"/>
    </location>
</feature>
<dbReference type="InterPro" id="IPR027417">
    <property type="entry name" value="P-loop_NTPase"/>
</dbReference>
<dbReference type="GO" id="GO:0140359">
    <property type="term" value="F:ABC-type transporter activity"/>
    <property type="evidence" value="ECO:0007669"/>
    <property type="project" value="InterPro"/>
</dbReference>
<evidence type="ECO:0000313" key="12">
    <source>
        <dbReference type="EMBL" id="QIP37059.1"/>
    </source>
</evidence>
<keyword evidence="3 9" id="KW-0812">Transmembrane</keyword>
<evidence type="ECO:0000256" key="6">
    <source>
        <dbReference type="ARBA" id="ARBA00022989"/>
    </source>
</evidence>
<evidence type="ECO:0000256" key="2">
    <source>
        <dbReference type="ARBA" id="ARBA00022448"/>
    </source>
</evidence>
<protein>
    <submittedName>
        <fullName evidence="12">ABC transporter ATP-binding protein/permease</fullName>
    </submittedName>
</protein>
<dbReference type="PANTHER" id="PTHR24221:SF402">
    <property type="entry name" value="IRON-SULFUR CLUSTERS TRANSPORTER ABCB7, MITOCHONDRIAL"/>
    <property type="match status" value="1"/>
</dbReference>
<dbReference type="InterPro" id="IPR039421">
    <property type="entry name" value="Type_1_exporter"/>
</dbReference>
<sequence length="613" mass="68014">MPHAVHMAVPDKNRHDRPERSAAATLRGLLPYLWPRHDSRTRLRVVGVCLLLVAAKVATIGVPYAYSRVIDALQPAAGRAVMMPLVLIVAYGLLRMAAAGLGELRDALFAPLRYRISRIAAMRSFTHMHQLSLRFHLNRQSGSVTRAIARGTEAIETLLRVGVFNVAPTLIEALMVIVVIWRLFDWRYAVVMLLAVAVYVLFTIQFTSWRIGLRRQMNEINSEASWKALDSLLNYETVKYFGNEDHERRRYEDAQHRYEHAAIRTQISLNGLNFGQAAIIAVALIAVMLMAGRDVEAGRMTVGHFVLVNTYLMQLYMPLNFLGSVYTSLRNSLVDLEHMFALMDEQADITDAPGAVSIPARLDQAPAADIRFENVHFSYRPDREILRGVSFHVPAGHRVAIVGPTGAGKSTISRLLFRFYDVTSGRIMLDGHDIRTLSQAALRGAVGVVPQDTILFNDTIGYNIAYGRLGASQAEIEQAARLACIHDFIMSLPEGYATRVGERGLKLSGGEKQRVAIARTILKNPRVLVLDEATSALDTRTEQEIQSALHTVAANRTTLIIAHRLSTIVDVDEILVMGQGRIVERGTHRALLARGGVYAEMWAVQAEEEAAAT</sequence>
<dbReference type="PROSITE" id="PS00211">
    <property type="entry name" value="ABC_TRANSPORTER_1"/>
    <property type="match status" value="1"/>
</dbReference>
<dbReference type="SUPFAM" id="SSF52540">
    <property type="entry name" value="P-loop containing nucleoside triphosphate hydrolases"/>
    <property type="match status" value="1"/>
</dbReference>
<comment type="subcellular location">
    <subcellularLocation>
        <location evidence="1">Cell membrane</location>
        <topology evidence="1">Multi-pass membrane protein</topology>
    </subcellularLocation>
</comment>
<evidence type="ECO:0000256" key="3">
    <source>
        <dbReference type="ARBA" id="ARBA00022692"/>
    </source>
</evidence>
<reference evidence="12 13" key="1">
    <citation type="submission" date="2020-03" db="EMBL/GenBank/DDBJ databases">
        <title>Isolation of cellulose-producing strains, genome characterization and application of the synthesized cellulose films as an economical and sustainable material for piezoelectric sensor construction.</title>
        <authorList>
            <person name="Mangayil R.K."/>
        </authorList>
    </citation>
    <scope>NUCLEOTIDE SEQUENCE [LARGE SCALE GENOMIC DNA]</scope>
    <source>
        <strain evidence="12 13">ENS 9a1a</strain>
    </source>
</reference>
<dbReference type="Pfam" id="PF00664">
    <property type="entry name" value="ABC_membrane"/>
    <property type="match status" value="1"/>
</dbReference>
<feature type="transmembrane region" description="Helical" evidence="9">
    <location>
        <begin position="158"/>
        <end position="180"/>
    </location>
</feature>
<feature type="compositionally biased region" description="Basic and acidic residues" evidence="8">
    <location>
        <begin position="9"/>
        <end position="20"/>
    </location>
</feature>
<name>A0A858JPL7_9PROT</name>
<dbReference type="KEGG" id="kre:GWK63_10395"/>
<evidence type="ECO:0000256" key="4">
    <source>
        <dbReference type="ARBA" id="ARBA00022741"/>
    </source>
</evidence>
<dbReference type="GO" id="GO:0005886">
    <property type="term" value="C:plasma membrane"/>
    <property type="evidence" value="ECO:0007669"/>
    <property type="project" value="UniProtKB-SubCell"/>
</dbReference>
<keyword evidence="6 9" id="KW-1133">Transmembrane helix</keyword>
<feature type="transmembrane region" description="Helical" evidence="9">
    <location>
        <begin position="272"/>
        <end position="291"/>
    </location>
</feature>
<dbReference type="Proteomes" id="UP000502533">
    <property type="component" value="Chromosome"/>
</dbReference>
<dbReference type="InterPro" id="IPR017871">
    <property type="entry name" value="ABC_transporter-like_CS"/>
</dbReference>
<dbReference type="PROSITE" id="PS50929">
    <property type="entry name" value="ABC_TM1F"/>
    <property type="match status" value="1"/>
</dbReference>
<feature type="region of interest" description="Disordered" evidence="8">
    <location>
        <begin position="1"/>
        <end position="20"/>
    </location>
</feature>
<evidence type="ECO:0000256" key="7">
    <source>
        <dbReference type="ARBA" id="ARBA00023136"/>
    </source>
</evidence>
<dbReference type="CDD" id="cd18582">
    <property type="entry name" value="ABC_6TM_ATM1_ABCB7"/>
    <property type="match status" value="1"/>
</dbReference>
<evidence type="ECO:0000256" key="5">
    <source>
        <dbReference type="ARBA" id="ARBA00022840"/>
    </source>
</evidence>
<dbReference type="SMART" id="SM00382">
    <property type="entry name" value="AAA"/>
    <property type="match status" value="1"/>
</dbReference>
<dbReference type="Gene3D" id="1.20.1560.10">
    <property type="entry name" value="ABC transporter type 1, transmembrane domain"/>
    <property type="match status" value="1"/>
</dbReference>
<evidence type="ECO:0000256" key="8">
    <source>
        <dbReference type="SAM" id="MobiDB-lite"/>
    </source>
</evidence>
<dbReference type="SUPFAM" id="SSF90123">
    <property type="entry name" value="ABC transporter transmembrane region"/>
    <property type="match status" value="1"/>
</dbReference>
<feature type="transmembrane region" description="Helical" evidence="9">
    <location>
        <begin position="186"/>
        <end position="207"/>
    </location>
</feature>